<name>A0A6J4HYD1_9CHLR</name>
<accession>A0A6J4HYD1</accession>
<gene>
    <name evidence="2" type="ORF">AVDCRST_MAG77-1491</name>
</gene>
<sequence length="200" mass="22790">MTQRNAAATEHMARLKPLADGVYRLICGRPYECPGPLGFTRDERVWSGERSTPDPDPAHEALVQRVMARLPASRWTVWHPWGLRWDPDAMFRILRVIKPARNADHRPTGRRRGRDNRPTPEPLLRELIRENATRYVDVGGAVDEVEEVDEDRLHREALPHAERHTVFGLPERGEWAPELPTLIVCPACGHLNRVCAPQGS</sequence>
<organism evidence="2">
    <name type="scientific">uncultured Chloroflexota bacterium</name>
    <dbReference type="NCBI Taxonomy" id="166587"/>
    <lineage>
        <taxon>Bacteria</taxon>
        <taxon>Bacillati</taxon>
        <taxon>Chloroflexota</taxon>
        <taxon>environmental samples</taxon>
    </lineage>
</organism>
<evidence type="ECO:0000313" key="2">
    <source>
        <dbReference type="EMBL" id="CAA9236462.1"/>
    </source>
</evidence>
<evidence type="ECO:0000256" key="1">
    <source>
        <dbReference type="SAM" id="MobiDB-lite"/>
    </source>
</evidence>
<dbReference type="EMBL" id="CADCTC010000083">
    <property type="protein sequence ID" value="CAA9236462.1"/>
    <property type="molecule type" value="Genomic_DNA"/>
</dbReference>
<protein>
    <submittedName>
        <fullName evidence="2">Uncharacterized protein</fullName>
    </submittedName>
</protein>
<reference evidence="2" key="1">
    <citation type="submission" date="2020-02" db="EMBL/GenBank/DDBJ databases">
        <authorList>
            <person name="Meier V. D."/>
        </authorList>
    </citation>
    <scope>NUCLEOTIDE SEQUENCE</scope>
    <source>
        <strain evidence="2">AVDCRST_MAG77</strain>
    </source>
</reference>
<dbReference type="AlphaFoldDB" id="A0A6J4HYD1"/>
<proteinExistence type="predicted"/>
<feature type="region of interest" description="Disordered" evidence="1">
    <location>
        <begin position="102"/>
        <end position="121"/>
    </location>
</feature>